<dbReference type="UniPathway" id="UPA00545">
    <property type="reaction ID" value="UER00823"/>
</dbReference>
<accession>A0A0K9NIX2</accession>
<dbReference type="GO" id="GO:0030599">
    <property type="term" value="F:pectinesterase activity"/>
    <property type="evidence" value="ECO:0000318"/>
    <property type="project" value="GO_Central"/>
</dbReference>
<dbReference type="PROSITE" id="PS00800">
    <property type="entry name" value="PECTINESTERASE_1"/>
    <property type="match status" value="1"/>
</dbReference>
<dbReference type="Proteomes" id="UP000036987">
    <property type="component" value="Unassembled WGS sequence"/>
</dbReference>
<evidence type="ECO:0000256" key="7">
    <source>
        <dbReference type="ARBA" id="ARBA00023157"/>
    </source>
</evidence>
<evidence type="ECO:0000256" key="5">
    <source>
        <dbReference type="ARBA" id="ARBA00022801"/>
    </source>
</evidence>
<dbReference type="FunFam" id="1.20.140.40:FF:000001">
    <property type="entry name" value="Pectinesterase"/>
    <property type="match status" value="1"/>
</dbReference>
<evidence type="ECO:0000256" key="1">
    <source>
        <dbReference type="ARBA" id="ARBA00005184"/>
    </source>
</evidence>
<dbReference type="SUPFAM" id="SSF51126">
    <property type="entry name" value="Pectin lyase-like"/>
    <property type="match status" value="1"/>
</dbReference>
<evidence type="ECO:0000313" key="14">
    <source>
        <dbReference type="EMBL" id="KMZ55930.1"/>
    </source>
</evidence>
<comment type="function">
    <text evidence="10 12">Acts in the modification of cell walls via demethylesterification of cell wall pectin.</text>
</comment>
<dbReference type="InterPro" id="IPR006501">
    <property type="entry name" value="Pectinesterase_inhib_dom"/>
</dbReference>
<dbReference type="GO" id="GO:0042545">
    <property type="term" value="P:cell wall modification"/>
    <property type="evidence" value="ECO:0007669"/>
    <property type="project" value="UniProtKB-UniRule"/>
</dbReference>
<evidence type="ECO:0000259" key="13">
    <source>
        <dbReference type="SMART" id="SM00856"/>
    </source>
</evidence>
<dbReference type="Pfam" id="PF01095">
    <property type="entry name" value="Pectinesterase"/>
    <property type="match status" value="1"/>
</dbReference>
<dbReference type="SUPFAM" id="SSF101148">
    <property type="entry name" value="Plant invertase/pectin methylesterase inhibitor"/>
    <property type="match status" value="1"/>
</dbReference>
<comment type="pathway">
    <text evidence="1 12">Glycan metabolism; pectin degradation; 2-dehydro-3-deoxy-D-gluconate from pectin: step 1/5.</text>
</comment>
<evidence type="ECO:0000256" key="2">
    <source>
        <dbReference type="ARBA" id="ARBA00006027"/>
    </source>
</evidence>
<evidence type="ECO:0000256" key="9">
    <source>
        <dbReference type="ARBA" id="ARBA00047928"/>
    </source>
</evidence>
<comment type="similarity">
    <text evidence="2">In the N-terminal section; belongs to the PMEI family.</text>
</comment>
<dbReference type="SMART" id="SM00856">
    <property type="entry name" value="PMEI"/>
    <property type="match status" value="1"/>
</dbReference>
<dbReference type="NCBIfam" id="TIGR01614">
    <property type="entry name" value="PME_inhib"/>
    <property type="match status" value="1"/>
</dbReference>
<sequence>MTKKIILAGVSAMLLVAVVIGAVSGVMRSTNNFKISSQEKIKIHTVSRSIESICQITDYKEACLETLNAASPDNKTADPKTIVTASIKATFTEFSQAAGKSKEISTETMDNMNKVALSDCQELLEYAVEELQDAIESSDEGDAENIRRRSKDLKNWLSAVMSYQVVCIDGLTQPELKANMTNNLGKATELTKNALAIITEITRLLESMKGALNLKNDVMGAVAGGGAAGRKLLNSDVGGRYPEWFSASDRKLLRATNVAPMRVKPNAVVAKDGSGQYKTIQHAIDAIPKDNKGRYIIYVKAGVYRENVIISKKILNVFMYGDGSRKTIVTGNKNFVDGTPTFRTATFAVMGNGFICKWMGFQNTAGPSKHQAVALRVQSDMSAFFSCRMDAYQDTLYAQTHRQFYRNCIISGTIDFIFGMSSVVIQNCLIVIRKPMDNQKNIVTASGRTYKYEDTGIIIHNCRIVPDRFLAPIRTQIKSYLGRPWKEYARTVYMESQIGDLIQPEGWMEWRGNFALRTLYYAEYNNKGPGADTSKRVHWPGYHILKTRADALKFTAGSFIEGGSWIKYSGIPSILGFKR</sequence>
<dbReference type="STRING" id="29655.A0A0K9NIX2"/>
<dbReference type="InterPro" id="IPR011050">
    <property type="entry name" value="Pectin_lyase_fold/virulence"/>
</dbReference>
<dbReference type="OMA" id="AAICEPT"/>
<evidence type="ECO:0000313" key="15">
    <source>
        <dbReference type="Proteomes" id="UP000036987"/>
    </source>
</evidence>
<name>A0A0K9NIX2_ZOSMR</name>
<dbReference type="PROSITE" id="PS00503">
    <property type="entry name" value="PECTINESTERASE_2"/>
    <property type="match status" value="1"/>
</dbReference>
<keyword evidence="8" id="KW-0325">Glycoprotein</keyword>
<dbReference type="AlphaFoldDB" id="A0A0K9NIX2"/>
<dbReference type="Pfam" id="PF04043">
    <property type="entry name" value="PMEI"/>
    <property type="match status" value="1"/>
</dbReference>
<dbReference type="PANTHER" id="PTHR31707">
    <property type="entry name" value="PECTINESTERASE"/>
    <property type="match status" value="1"/>
</dbReference>
<comment type="similarity">
    <text evidence="3">In the C-terminal section; belongs to the pectinesterase family.</text>
</comment>
<comment type="subcellular location">
    <subcellularLocation>
        <location evidence="12">Secreted</location>
        <location evidence="12">Cell wall</location>
    </subcellularLocation>
</comment>
<evidence type="ECO:0000256" key="10">
    <source>
        <dbReference type="ARBA" id="ARBA00057335"/>
    </source>
</evidence>
<dbReference type="InterPro" id="IPR012334">
    <property type="entry name" value="Pectin_lyas_fold"/>
</dbReference>
<dbReference type="InterPro" id="IPR000070">
    <property type="entry name" value="Pectinesterase_cat"/>
</dbReference>
<dbReference type="InterPro" id="IPR018040">
    <property type="entry name" value="Pectinesterase_Tyr_AS"/>
</dbReference>
<keyword evidence="15" id="KW-1185">Reference proteome</keyword>
<dbReference type="EC" id="3.1.1.11" evidence="4 12"/>
<feature type="domain" description="Pectinesterase inhibitor" evidence="13">
    <location>
        <begin position="45"/>
        <end position="197"/>
    </location>
</feature>
<dbReference type="OrthoDB" id="2019149at2759"/>
<evidence type="ECO:0000256" key="3">
    <source>
        <dbReference type="ARBA" id="ARBA00007786"/>
    </source>
</evidence>
<gene>
    <name evidence="14" type="ORF">ZOSMA_9G00310</name>
</gene>
<dbReference type="Gene3D" id="2.160.20.10">
    <property type="entry name" value="Single-stranded right-handed beta-helix, Pectin lyase-like"/>
    <property type="match status" value="1"/>
</dbReference>
<keyword evidence="12" id="KW-0964">Secreted</keyword>
<dbReference type="Gene3D" id="1.20.140.40">
    <property type="entry name" value="Invertase/pectin methylesterase inhibitor family protein"/>
    <property type="match status" value="1"/>
</dbReference>
<dbReference type="CDD" id="cd15798">
    <property type="entry name" value="PMEI-like_3"/>
    <property type="match status" value="1"/>
</dbReference>
<comment type="caution">
    <text evidence="14">The sequence shown here is derived from an EMBL/GenBank/DDBJ whole genome shotgun (WGS) entry which is preliminary data.</text>
</comment>
<keyword evidence="6 12" id="KW-0063">Aspartyl esterase</keyword>
<dbReference type="GO" id="GO:0046910">
    <property type="term" value="F:pectinesterase inhibitor activity"/>
    <property type="evidence" value="ECO:0000318"/>
    <property type="project" value="GO_Central"/>
</dbReference>
<dbReference type="FunFam" id="2.160.20.10:FF:000001">
    <property type="entry name" value="Pectinesterase"/>
    <property type="match status" value="1"/>
</dbReference>
<keyword evidence="12" id="KW-0134">Cell wall</keyword>
<evidence type="ECO:0000256" key="4">
    <source>
        <dbReference type="ARBA" id="ARBA00013229"/>
    </source>
</evidence>
<comment type="catalytic activity">
    <reaction evidence="9 12">
        <text>[(1-&gt;4)-alpha-D-galacturonosyl methyl ester](n) + n H2O = [(1-&gt;4)-alpha-D-galacturonosyl](n) + n methanol + n H(+)</text>
        <dbReference type="Rhea" id="RHEA:22380"/>
        <dbReference type="Rhea" id="RHEA-COMP:14570"/>
        <dbReference type="Rhea" id="RHEA-COMP:14573"/>
        <dbReference type="ChEBI" id="CHEBI:15377"/>
        <dbReference type="ChEBI" id="CHEBI:15378"/>
        <dbReference type="ChEBI" id="CHEBI:17790"/>
        <dbReference type="ChEBI" id="CHEBI:140522"/>
        <dbReference type="ChEBI" id="CHEBI:140523"/>
        <dbReference type="EC" id="3.1.1.11"/>
    </reaction>
</comment>
<dbReference type="InterPro" id="IPR035513">
    <property type="entry name" value="Invertase/methylesterase_inhib"/>
</dbReference>
<dbReference type="GO" id="GO:0045490">
    <property type="term" value="P:pectin catabolic process"/>
    <property type="evidence" value="ECO:0007669"/>
    <property type="project" value="UniProtKB-UniRule"/>
</dbReference>
<protein>
    <recommendedName>
        <fullName evidence="4 12">Pectinesterase</fullName>
        <ecNumber evidence="4 12">3.1.1.11</ecNumber>
    </recommendedName>
</protein>
<feature type="active site" evidence="11">
    <location>
        <position position="415"/>
    </location>
</feature>
<evidence type="ECO:0000256" key="11">
    <source>
        <dbReference type="PROSITE-ProRule" id="PRU10040"/>
    </source>
</evidence>
<evidence type="ECO:0000256" key="12">
    <source>
        <dbReference type="RuleBase" id="RU000589"/>
    </source>
</evidence>
<evidence type="ECO:0000256" key="8">
    <source>
        <dbReference type="ARBA" id="ARBA00023180"/>
    </source>
</evidence>
<dbReference type="EMBL" id="LFYR01002228">
    <property type="protein sequence ID" value="KMZ55930.1"/>
    <property type="molecule type" value="Genomic_DNA"/>
</dbReference>
<keyword evidence="7" id="KW-1015">Disulfide bond</keyword>
<reference evidence="15" key="1">
    <citation type="journal article" date="2016" name="Nature">
        <title>The genome of the seagrass Zostera marina reveals angiosperm adaptation to the sea.</title>
        <authorList>
            <person name="Olsen J.L."/>
            <person name="Rouze P."/>
            <person name="Verhelst B."/>
            <person name="Lin Y.-C."/>
            <person name="Bayer T."/>
            <person name="Collen J."/>
            <person name="Dattolo E."/>
            <person name="De Paoli E."/>
            <person name="Dittami S."/>
            <person name="Maumus F."/>
            <person name="Michel G."/>
            <person name="Kersting A."/>
            <person name="Lauritano C."/>
            <person name="Lohaus R."/>
            <person name="Toepel M."/>
            <person name="Tonon T."/>
            <person name="Vanneste K."/>
            <person name="Amirebrahimi M."/>
            <person name="Brakel J."/>
            <person name="Bostroem C."/>
            <person name="Chovatia M."/>
            <person name="Grimwood J."/>
            <person name="Jenkins J.W."/>
            <person name="Jueterbock A."/>
            <person name="Mraz A."/>
            <person name="Stam W.T."/>
            <person name="Tice H."/>
            <person name="Bornberg-Bauer E."/>
            <person name="Green P.J."/>
            <person name="Pearson G.A."/>
            <person name="Procaccini G."/>
            <person name="Duarte C.M."/>
            <person name="Schmutz J."/>
            <person name="Reusch T.B.H."/>
            <person name="Van de Peer Y."/>
        </authorList>
    </citation>
    <scope>NUCLEOTIDE SEQUENCE [LARGE SCALE GENOMIC DNA]</scope>
    <source>
        <strain evidence="15">cv. Finnish</strain>
    </source>
</reference>
<keyword evidence="12" id="KW-0961">Cell wall biogenesis/degradation</keyword>
<evidence type="ECO:0000256" key="6">
    <source>
        <dbReference type="ARBA" id="ARBA00023085"/>
    </source>
</evidence>
<proteinExistence type="inferred from homology"/>
<dbReference type="InterPro" id="IPR033131">
    <property type="entry name" value="Pectinesterase_Asp_AS"/>
</dbReference>
<organism evidence="14 15">
    <name type="scientific">Zostera marina</name>
    <name type="common">Eelgrass</name>
    <dbReference type="NCBI Taxonomy" id="29655"/>
    <lineage>
        <taxon>Eukaryota</taxon>
        <taxon>Viridiplantae</taxon>
        <taxon>Streptophyta</taxon>
        <taxon>Embryophyta</taxon>
        <taxon>Tracheophyta</taxon>
        <taxon>Spermatophyta</taxon>
        <taxon>Magnoliopsida</taxon>
        <taxon>Liliopsida</taxon>
        <taxon>Zosteraceae</taxon>
        <taxon>Zostera</taxon>
    </lineage>
</organism>
<keyword evidence="5 12" id="KW-0378">Hydrolase</keyword>